<dbReference type="RefSeq" id="WP_345371904.1">
    <property type="nucleotide sequence ID" value="NZ_BAABJX010000033.1"/>
</dbReference>
<gene>
    <name evidence="1" type="ORF">GCM10023331_22880</name>
</gene>
<proteinExistence type="predicted"/>
<organism evidence="1 2">
    <name type="scientific">Algivirga pacifica</name>
    <dbReference type="NCBI Taxonomy" id="1162670"/>
    <lineage>
        <taxon>Bacteria</taxon>
        <taxon>Pseudomonadati</taxon>
        <taxon>Bacteroidota</taxon>
        <taxon>Cytophagia</taxon>
        <taxon>Cytophagales</taxon>
        <taxon>Flammeovirgaceae</taxon>
        <taxon>Algivirga</taxon>
    </lineage>
</organism>
<name>A0ABP9DF34_9BACT</name>
<sequence length="326" mass="37304">MKKLLIILLLLLPGYGRTQELRDTFFYTSNLYILNDAAIEEQHSLNGIMYSSLTQMNTQGIPAYQLGSAVRRNWENMGVGVRVNYRRQGLISTTKLNLSYAYEFAFNEETYCAFGLSVGMVDHNWQLNPEDLGEATDLQDPLLYANTGKERFLFTNSLSMSMIWRGLMLGGSFPDLYALATEDLSGQNYYTVANAYATYLLPIAREFTLQPILAAEWHKLAAPTYDISLKGMYSKVFWLSTGWRWDNNWMVSSGIALGDFEVGYAFLKSVGDFGSFDQQQHELSIVFRMDRSFRSADKLMNRPGFKSRAAKQKWRTKQLEKVNLIK</sequence>
<accession>A0ABP9DF34</accession>
<dbReference type="Pfam" id="PF11751">
    <property type="entry name" value="PorP_SprF"/>
    <property type="match status" value="1"/>
</dbReference>
<dbReference type="EMBL" id="BAABJX010000033">
    <property type="protein sequence ID" value="GAA4837062.1"/>
    <property type="molecule type" value="Genomic_DNA"/>
</dbReference>
<dbReference type="Proteomes" id="UP001500298">
    <property type="component" value="Unassembled WGS sequence"/>
</dbReference>
<reference evidence="2" key="1">
    <citation type="journal article" date="2019" name="Int. J. Syst. Evol. Microbiol.">
        <title>The Global Catalogue of Microorganisms (GCM) 10K type strain sequencing project: providing services to taxonomists for standard genome sequencing and annotation.</title>
        <authorList>
            <consortium name="The Broad Institute Genomics Platform"/>
            <consortium name="The Broad Institute Genome Sequencing Center for Infectious Disease"/>
            <person name="Wu L."/>
            <person name="Ma J."/>
        </authorList>
    </citation>
    <scope>NUCLEOTIDE SEQUENCE [LARGE SCALE GENOMIC DNA]</scope>
    <source>
        <strain evidence="2">JCM 18326</strain>
    </source>
</reference>
<protein>
    <recommendedName>
        <fullName evidence="3">Type IX secretion system membrane protein, PorP/SprF family</fullName>
    </recommendedName>
</protein>
<evidence type="ECO:0000313" key="2">
    <source>
        <dbReference type="Proteomes" id="UP001500298"/>
    </source>
</evidence>
<evidence type="ECO:0008006" key="3">
    <source>
        <dbReference type="Google" id="ProtNLM"/>
    </source>
</evidence>
<keyword evidence="2" id="KW-1185">Reference proteome</keyword>
<evidence type="ECO:0000313" key="1">
    <source>
        <dbReference type="EMBL" id="GAA4837062.1"/>
    </source>
</evidence>
<dbReference type="InterPro" id="IPR019861">
    <property type="entry name" value="PorP/SprF_Bacteroidetes"/>
</dbReference>
<dbReference type="NCBIfam" id="TIGR03519">
    <property type="entry name" value="T9SS_PorP_fam"/>
    <property type="match status" value="1"/>
</dbReference>
<comment type="caution">
    <text evidence="1">The sequence shown here is derived from an EMBL/GenBank/DDBJ whole genome shotgun (WGS) entry which is preliminary data.</text>
</comment>